<keyword evidence="4" id="KW-1185">Reference proteome</keyword>
<organism evidence="3 4">
    <name type="scientific">Trypanosoma rangeli SC58</name>
    <dbReference type="NCBI Taxonomy" id="429131"/>
    <lineage>
        <taxon>Eukaryota</taxon>
        <taxon>Discoba</taxon>
        <taxon>Euglenozoa</taxon>
        <taxon>Kinetoplastea</taxon>
        <taxon>Metakinetoplastina</taxon>
        <taxon>Trypanosomatida</taxon>
        <taxon>Trypanosomatidae</taxon>
        <taxon>Trypanosoma</taxon>
        <taxon>Herpetosoma</taxon>
    </lineage>
</organism>
<feature type="coiled-coil region" evidence="2">
    <location>
        <begin position="86"/>
        <end position="120"/>
    </location>
</feature>
<evidence type="ECO:0000313" key="4">
    <source>
        <dbReference type="Proteomes" id="UP000031737"/>
    </source>
</evidence>
<dbReference type="PANTHER" id="PTHR32083:SF34">
    <property type="entry name" value="COILED-COIL DOMAIN-CONTAINING PROTEIN 146"/>
    <property type="match status" value="1"/>
</dbReference>
<dbReference type="EMBL" id="AUPL01004219">
    <property type="protein sequence ID" value="ESL08085.1"/>
    <property type="molecule type" value="Genomic_DNA"/>
</dbReference>
<comment type="caution">
    <text evidence="3">The sequence shown here is derived from an EMBL/GenBank/DDBJ whole genome shotgun (WGS) entry which is preliminary data.</text>
</comment>
<feature type="coiled-coil region" evidence="2">
    <location>
        <begin position="227"/>
        <end position="254"/>
    </location>
</feature>
<evidence type="ECO:0000256" key="2">
    <source>
        <dbReference type="SAM" id="Coils"/>
    </source>
</evidence>
<protein>
    <recommendedName>
        <fullName evidence="5">Coiled-coil flagellar protein, move backward only 2</fullName>
    </recommendedName>
</protein>
<sequence length="997" mass="115798">MTDTVPLLGDATDVSQSSAVVVLSTLVEEGRLLEERSDYLKQKFKELYNRVLVVYRRDNFLLKRARQLRKELDSQRELIVARGNNAVEDDAEIQRLKKLLVEAEKELSDAQERESILQVEVLEFDRKKHTMLLEREDALAAEEARLLPRMEAIRAEMTALGKEVEEVTTEMGNIGLKRDEILQQEAECKEQLTHWNTIMAEATKQFSNVEKAPERALRQTELVVKTYEAAQMEMNALDERLQVQSDTIAKLELKQNTRSTDYAQALANLQKIKAQLDSKRTMLATLNTSLEMELEARQGYQQRIAQLEQLVKSTSIAQDKEAGDLEHVRREKERVAMEYMELEHMVSNIVKEKNAIKENIANAKKKMEQVQAKRKKNLQRLEETQHVLEQRNRGFLKEQGRGQEFVAKAASVQEDISAIKCELAGRASQEELKRRETQALITRRQELNWDCAKEKSRIAMGKNELRMKGMYVNDVRKRKEELEQRLSNMIETFQKIKTERSHKAAQIQAITQKMTEMSEKKTILENELVVLCRESSLKETELAKKKRQVQELRQLCKNLRMEKNRHRKSLEKVCDDERNVKGQVRRVNAQIMGLEVEMDDVKHRYHDAIESRNYAGVQLFDRNDELCVLYERVNAQEKVIRDGVLMNNARDEEIRTLRIKLADLYREVEVVRKSVPKIKELEEQLEQMTEYIDDERWKVEVLENDLTNPKNPHRWRLIKRTTAGRDFSTESESTVRPVKGTTQASVLTPRIRSGVDGPSDEFLYLQQRCQELEERVNVINERIREKDLILEEVTELSSRLSDQAKTGREFTLALAKQVNSHHSSIRAKTRQMMATVSELSVFQASAIQLQQDVQRLECLVEEAERLMEQGEAPFIEAEERYVREMEAKQRHAGMLRRRKEAEAELTAASTGLVTRAEQRPNAYIPDSDLGFPRPYGALVPFKPTPTPHSSRFYRGQMESYQFRETQPRLGNLKIPVDQVSNRRVHTFKGPNHLSVTH</sequence>
<dbReference type="PANTHER" id="PTHR32083">
    <property type="entry name" value="CILIA AND FLAGELLA-ASSOCIATED PROTEIN 58-RELATED"/>
    <property type="match status" value="1"/>
</dbReference>
<accession>A0A061J1C4</accession>
<keyword evidence="1 2" id="KW-0175">Coiled coil</keyword>
<dbReference type="AlphaFoldDB" id="A0A061J1C4"/>
<evidence type="ECO:0000313" key="3">
    <source>
        <dbReference type="EMBL" id="ESL08085.1"/>
    </source>
</evidence>
<dbReference type="OrthoDB" id="10262929at2759"/>
<feature type="coiled-coil region" evidence="2">
    <location>
        <begin position="290"/>
        <end position="398"/>
    </location>
</feature>
<dbReference type="GO" id="GO:0005856">
    <property type="term" value="C:cytoskeleton"/>
    <property type="evidence" value="ECO:0007669"/>
    <property type="project" value="TreeGrafter"/>
</dbReference>
<reference evidence="3 4" key="1">
    <citation type="submission" date="2013-07" db="EMBL/GenBank/DDBJ databases">
        <authorList>
            <person name="Stoco P.H."/>
            <person name="Wagner G."/>
            <person name="Gerber A."/>
            <person name="Zaha A."/>
            <person name="Thompson C."/>
            <person name="Bartholomeu D.C."/>
            <person name="Luckemeyer D.D."/>
            <person name="Bahia D."/>
            <person name="Loreto E."/>
            <person name="Prestes E.B."/>
            <person name="Lima F.M."/>
            <person name="Rodrigues-Luiz G."/>
            <person name="Vallejo G.A."/>
            <person name="Filho J.F."/>
            <person name="Monteiro K.M."/>
            <person name="Tyler K.M."/>
            <person name="de Almeida L.G."/>
            <person name="Ortiz M.F."/>
            <person name="Siervo M.A."/>
            <person name="de Moraes M.H."/>
            <person name="Cunha O.L."/>
            <person name="Mendonca-Neto R."/>
            <person name="Silva R."/>
            <person name="Teixeira S.M."/>
            <person name="Murta S.M."/>
            <person name="Sincero T.C."/>
            <person name="Mendes T.A."/>
            <person name="Urmenyi T.P."/>
            <person name="Silva V.G."/>
            <person name="da Rocha W.D."/>
            <person name="Andersson B."/>
            <person name="Romanha A.J."/>
            <person name="Steindel M."/>
            <person name="de Vasconcelos A.T."/>
            <person name="Grisard E.C."/>
        </authorList>
    </citation>
    <scope>NUCLEOTIDE SEQUENCE [LARGE SCALE GENOMIC DNA]</scope>
    <source>
        <strain evidence="3 4">SC58</strain>
    </source>
</reference>
<name>A0A061J1C4_TRYRA</name>
<proteinExistence type="predicted"/>
<feature type="coiled-coil region" evidence="2">
    <location>
        <begin position="472"/>
        <end position="604"/>
    </location>
</feature>
<feature type="coiled-coil region" evidence="2">
    <location>
        <begin position="846"/>
        <end position="904"/>
    </location>
</feature>
<gene>
    <name evidence="3" type="ORF">TRSC58_04219</name>
</gene>
<evidence type="ECO:0008006" key="5">
    <source>
        <dbReference type="Google" id="ProtNLM"/>
    </source>
</evidence>
<dbReference type="Proteomes" id="UP000031737">
    <property type="component" value="Unassembled WGS sequence"/>
</dbReference>
<dbReference type="VEuPathDB" id="TriTrypDB:TRSC58_04219"/>
<evidence type="ECO:0000256" key="1">
    <source>
        <dbReference type="ARBA" id="ARBA00023054"/>
    </source>
</evidence>